<accession>A0AAW2TNE0</accession>
<organism evidence="1">
    <name type="scientific">Sesamum latifolium</name>
    <dbReference type="NCBI Taxonomy" id="2727402"/>
    <lineage>
        <taxon>Eukaryota</taxon>
        <taxon>Viridiplantae</taxon>
        <taxon>Streptophyta</taxon>
        <taxon>Embryophyta</taxon>
        <taxon>Tracheophyta</taxon>
        <taxon>Spermatophyta</taxon>
        <taxon>Magnoliopsida</taxon>
        <taxon>eudicotyledons</taxon>
        <taxon>Gunneridae</taxon>
        <taxon>Pentapetalae</taxon>
        <taxon>asterids</taxon>
        <taxon>lamiids</taxon>
        <taxon>Lamiales</taxon>
        <taxon>Pedaliaceae</taxon>
        <taxon>Sesamum</taxon>
    </lineage>
</organism>
<dbReference type="EMBL" id="JACGWN010000014">
    <property type="protein sequence ID" value="KAL0406119.1"/>
    <property type="molecule type" value="Genomic_DNA"/>
</dbReference>
<name>A0AAW2TNE0_9LAMI</name>
<dbReference type="PANTHER" id="PTHR34222">
    <property type="entry name" value="GAG_PRE-INTEGRS DOMAIN-CONTAINING PROTEIN"/>
    <property type="match status" value="1"/>
</dbReference>
<reference evidence="1" key="1">
    <citation type="submission" date="2020-06" db="EMBL/GenBank/DDBJ databases">
        <authorList>
            <person name="Li T."/>
            <person name="Hu X."/>
            <person name="Zhang T."/>
            <person name="Song X."/>
            <person name="Zhang H."/>
            <person name="Dai N."/>
            <person name="Sheng W."/>
            <person name="Hou X."/>
            <person name="Wei L."/>
        </authorList>
    </citation>
    <scope>NUCLEOTIDE SEQUENCE</scope>
    <source>
        <strain evidence="1">KEN1</strain>
        <tissue evidence="1">Leaf</tissue>
    </source>
</reference>
<evidence type="ECO:0008006" key="2">
    <source>
        <dbReference type="Google" id="ProtNLM"/>
    </source>
</evidence>
<sequence length="180" mass="21127">MIMSWLWNSMQLEISGNYMFFTTAQEIWESVRQTYSKMKDAALMYEIKTKVSSSKQGTLSVTEYYNMMKSFWLELVHYQSIKMKCTDNVVMLKDFVEKDRIFEFIAGLNAEFDQIHIQILGRETLPSLSETFAIIRAEKSRRIVMLDSHTLEGSAMISQKFRCETNQGQNVRSENKKRVL</sequence>
<dbReference type="AlphaFoldDB" id="A0AAW2TNE0"/>
<proteinExistence type="predicted"/>
<protein>
    <recommendedName>
        <fullName evidence="2">Retrotransposon gag domain-containing protein</fullName>
    </recommendedName>
</protein>
<dbReference type="PANTHER" id="PTHR34222:SF37">
    <property type="entry name" value="RETROTRANSPOSON GAG DOMAIN-CONTAINING PROTEIN"/>
    <property type="match status" value="1"/>
</dbReference>
<gene>
    <name evidence="1" type="ORF">Slati_3925800</name>
</gene>
<evidence type="ECO:0000313" key="1">
    <source>
        <dbReference type="EMBL" id="KAL0406119.1"/>
    </source>
</evidence>
<comment type="caution">
    <text evidence="1">The sequence shown here is derived from an EMBL/GenBank/DDBJ whole genome shotgun (WGS) entry which is preliminary data.</text>
</comment>
<reference evidence="1" key="2">
    <citation type="journal article" date="2024" name="Plant">
        <title>Genomic evolution and insights into agronomic trait innovations of Sesamum species.</title>
        <authorList>
            <person name="Miao H."/>
            <person name="Wang L."/>
            <person name="Qu L."/>
            <person name="Liu H."/>
            <person name="Sun Y."/>
            <person name="Le M."/>
            <person name="Wang Q."/>
            <person name="Wei S."/>
            <person name="Zheng Y."/>
            <person name="Lin W."/>
            <person name="Duan Y."/>
            <person name="Cao H."/>
            <person name="Xiong S."/>
            <person name="Wang X."/>
            <person name="Wei L."/>
            <person name="Li C."/>
            <person name="Ma Q."/>
            <person name="Ju M."/>
            <person name="Zhao R."/>
            <person name="Li G."/>
            <person name="Mu C."/>
            <person name="Tian Q."/>
            <person name="Mei H."/>
            <person name="Zhang T."/>
            <person name="Gao T."/>
            <person name="Zhang H."/>
        </authorList>
    </citation>
    <scope>NUCLEOTIDE SEQUENCE</scope>
    <source>
        <strain evidence="1">KEN1</strain>
    </source>
</reference>